<organism evidence="2 3">
    <name type="scientific">Heligmosomoides polygyrus</name>
    <name type="common">Parasitic roundworm</name>
    <dbReference type="NCBI Taxonomy" id="6339"/>
    <lineage>
        <taxon>Eukaryota</taxon>
        <taxon>Metazoa</taxon>
        <taxon>Ecdysozoa</taxon>
        <taxon>Nematoda</taxon>
        <taxon>Chromadorea</taxon>
        <taxon>Rhabditida</taxon>
        <taxon>Rhabditina</taxon>
        <taxon>Rhabditomorpha</taxon>
        <taxon>Strongyloidea</taxon>
        <taxon>Heligmosomidae</taxon>
        <taxon>Heligmosomoides</taxon>
    </lineage>
</organism>
<accession>A0A183FKV9</accession>
<evidence type="ECO:0000313" key="1">
    <source>
        <dbReference type="EMBL" id="VDO73761.1"/>
    </source>
</evidence>
<proteinExistence type="predicted"/>
<protein>
    <submittedName>
        <fullName evidence="3">TerB domain-containing protein</fullName>
    </submittedName>
</protein>
<reference evidence="1 2" key="1">
    <citation type="submission" date="2018-11" db="EMBL/GenBank/DDBJ databases">
        <authorList>
            <consortium name="Pathogen Informatics"/>
        </authorList>
    </citation>
    <scope>NUCLEOTIDE SEQUENCE [LARGE SCALE GENOMIC DNA]</scope>
</reference>
<dbReference type="Proteomes" id="UP000050761">
    <property type="component" value="Unassembled WGS sequence"/>
</dbReference>
<accession>A0A3P7XHF4</accession>
<name>A0A183FKV9_HELPZ</name>
<sequence length="66" mass="7160">MPFSPAAVVPILLTEFVVLDDNDAPTREEKKIARKVAAILRDSAAASVDVETEILDQMVSTDDESD</sequence>
<evidence type="ECO:0000313" key="2">
    <source>
        <dbReference type="Proteomes" id="UP000050761"/>
    </source>
</evidence>
<reference evidence="3" key="2">
    <citation type="submission" date="2019-09" db="UniProtKB">
        <authorList>
            <consortium name="WormBaseParasite"/>
        </authorList>
    </citation>
    <scope>IDENTIFICATION</scope>
</reference>
<dbReference type="WBParaSite" id="HPBE_0000782401-mRNA-1">
    <property type="protein sequence ID" value="HPBE_0000782401-mRNA-1"/>
    <property type="gene ID" value="HPBE_0000782401"/>
</dbReference>
<dbReference type="EMBL" id="UZAH01025983">
    <property type="protein sequence ID" value="VDO73761.1"/>
    <property type="molecule type" value="Genomic_DNA"/>
</dbReference>
<dbReference type="AlphaFoldDB" id="A0A183FKV9"/>
<evidence type="ECO:0000313" key="3">
    <source>
        <dbReference type="WBParaSite" id="HPBE_0000782401-mRNA-1"/>
    </source>
</evidence>
<keyword evidence="2" id="KW-1185">Reference proteome</keyword>
<gene>
    <name evidence="1" type="ORF">HPBE_LOCUS7825</name>
</gene>